<feature type="transmembrane region" description="Helical" evidence="4">
    <location>
        <begin position="6"/>
        <end position="27"/>
    </location>
</feature>
<reference evidence="7" key="1">
    <citation type="journal article" date="2008" name="Insect Biochem. Mol. Biol.">
        <title>The genome of a lepidopteran model insect, the silkworm Bombyx mori.</title>
        <authorList>
            <consortium name="International Silkworm Genome Consortium"/>
        </authorList>
    </citation>
    <scope>NUCLEOTIDE SEQUENCE [LARGE SCALE GENOMIC DNA]</scope>
    <source>
        <strain evidence="7">p50T</strain>
    </source>
</reference>
<feature type="domain" description="CUB" evidence="5">
    <location>
        <begin position="131"/>
        <end position="246"/>
    </location>
</feature>
<comment type="caution">
    <text evidence="2">Lacks conserved residue(s) required for the propagation of feature annotation.</text>
</comment>
<dbReference type="Pfam" id="PF26080">
    <property type="entry name" value="CUB_animal"/>
    <property type="match status" value="1"/>
</dbReference>
<keyword evidence="4" id="KW-1133">Transmembrane helix</keyword>
<dbReference type="EnsemblMetazoa" id="XM_038020966.1">
    <property type="protein sequence ID" value="XP_037876894.1"/>
    <property type="gene ID" value="LOC119630688"/>
</dbReference>
<dbReference type="PROSITE" id="PS01180">
    <property type="entry name" value="CUB"/>
    <property type="match status" value="1"/>
</dbReference>
<proteinExistence type="predicted"/>
<keyword evidence="7" id="KW-1185">Reference proteome</keyword>
<feature type="compositionally biased region" description="Acidic residues" evidence="3">
    <location>
        <begin position="371"/>
        <end position="389"/>
    </location>
</feature>
<dbReference type="InterPro" id="IPR058698">
    <property type="entry name" value="CUB_metazoa"/>
</dbReference>
<dbReference type="PANTHER" id="PTHR33236:SF4">
    <property type="entry name" value="CUB DOMAIN-CONTAINING PROTEIN"/>
    <property type="match status" value="1"/>
</dbReference>
<name>A0A8R2M8C3_BOMMO</name>
<feature type="disulfide bond" evidence="2">
    <location>
        <begin position="190"/>
        <end position="207"/>
    </location>
</feature>
<feature type="compositionally biased region" description="Low complexity" evidence="3">
    <location>
        <begin position="341"/>
        <end position="359"/>
    </location>
</feature>
<dbReference type="Proteomes" id="UP000005204">
    <property type="component" value="Unassembled WGS sequence"/>
</dbReference>
<dbReference type="InterPro" id="IPR035914">
    <property type="entry name" value="Sperma_CUB_dom_sf"/>
</dbReference>
<accession>A0A8R2M8C3</accession>
<keyword evidence="4" id="KW-0812">Transmembrane</keyword>
<protein>
    <recommendedName>
        <fullName evidence="5">CUB domain-containing protein</fullName>
    </recommendedName>
</protein>
<dbReference type="AlphaFoldDB" id="A0A8R2M8C3"/>
<evidence type="ECO:0000256" key="4">
    <source>
        <dbReference type="SAM" id="Phobius"/>
    </source>
</evidence>
<evidence type="ECO:0000313" key="7">
    <source>
        <dbReference type="Proteomes" id="UP000005204"/>
    </source>
</evidence>
<evidence type="ECO:0000256" key="2">
    <source>
        <dbReference type="PROSITE-ProRule" id="PRU00059"/>
    </source>
</evidence>
<dbReference type="InterPro" id="IPR000859">
    <property type="entry name" value="CUB_dom"/>
</dbReference>
<evidence type="ECO:0000313" key="6">
    <source>
        <dbReference type="EnsemblMetazoa" id="XP_037876894.1"/>
    </source>
</evidence>
<evidence type="ECO:0000256" key="3">
    <source>
        <dbReference type="SAM" id="MobiDB-lite"/>
    </source>
</evidence>
<feature type="compositionally biased region" description="Polar residues" evidence="3">
    <location>
        <begin position="360"/>
        <end position="370"/>
    </location>
</feature>
<feature type="region of interest" description="Disordered" evidence="3">
    <location>
        <begin position="319"/>
        <end position="404"/>
    </location>
</feature>
<dbReference type="SUPFAM" id="SSF49854">
    <property type="entry name" value="Spermadhesin, CUB domain"/>
    <property type="match status" value="1"/>
</dbReference>
<dbReference type="PANTHER" id="PTHR33236">
    <property type="entry name" value="INTRAFLAGELLAR TRANSPORT PROTEIN 122 FAMILY PROTEIN-RELATED"/>
    <property type="match status" value="1"/>
</dbReference>
<reference evidence="6" key="2">
    <citation type="submission" date="2022-06" db="UniProtKB">
        <authorList>
            <consortium name="EnsemblMetazoa"/>
        </authorList>
    </citation>
    <scope>IDENTIFICATION</scope>
    <source>
        <strain evidence="6">p50T (Dazao)</strain>
    </source>
</reference>
<organism evidence="6 7">
    <name type="scientific">Bombyx mori</name>
    <name type="common">Silk moth</name>
    <dbReference type="NCBI Taxonomy" id="7091"/>
    <lineage>
        <taxon>Eukaryota</taxon>
        <taxon>Metazoa</taxon>
        <taxon>Ecdysozoa</taxon>
        <taxon>Arthropoda</taxon>
        <taxon>Hexapoda</taxon>
        <taxon>Insecta</taxon>
        <taxon>Pterygota</taxon>
        <taxon>Neoptera</taxon>
        <taxon>Endopterygota</taxon>
        <taxon>Lepidoptera</taxon>
        <taxon>Glossata</taxon>
        <taxon>Ditrysia</taxon>
        <taxon>Bombycoidea</taxon>
        <taxon>Bombycidae</taxon>
        <taxon>Bombycinae</taxon>
        <taxon>Bombyx</taxon>
    </lineage>
</organism>
<keyword evidence="1 2" id="KW-1015">Disulfide bond</keyword>
<dbReference type="Gene3D" id="2.60.120.290">
    <property type="entry name" value="Spermadhesin, CUB domain"/>
    <property type="match status" value="1"/>
</dbReference>
<evidence type="ECO:0000259" key="5">
    <source>
        <dbReference type="PROSITE" id="PS01180"/>
    </source>
</evidence>
<keyword evidence="4" id="KW-0472">Membrane</keyword>
<sequence>MWANIIHVKIVIICLVILMLVYCDCNVKKGAKIRFKKNGDIDKRKNTSIKNKANDTFKNDARGFFGGSLFSFSKVLNFFPVGGERECQPTGFNIAKAGICLNAYDCRQRDGRAAGDCAHGLGVCCVFEVTCGGVVQNNLTYFMSPEFPELWSGEEDCNITIDKAFAGIMQLRIDFVHFTIGQPNRTTGECDEDAMILGDGETKFVLCGQNPGQHFYYTLSSNSERREAGDLAGSKSTQLSMRMRALDTPRLWLMRLAQMPLANSAPHDCLQYYTENNGTIKTFNYAKNGRHLADHEYRSCVRRNSGFCSIRYAPCNEHSFRIGPRGNRPGPTEPTEIPTYPGASASSGISTTAPISSAADNQTIQTQNATEPDEVMPAEDNQSEEDDLEGSGMDPQIEASPPVTRPNTLSRIWSYIWSWMWGQTGRAHIRWSPYTQYLNEDDKIRYFGYGTFGIGLKGFGRQRCEDRITVPCENEYFVSSSAWGGGVCDPHHCGGSFCPGLPAARCWVETSSTPFAVSVHLGPPTPKLSPEDNIGACLRYVQLPCDA</sequence>
<evidence type="ECO:0000256" key="1">
    <source>
        <dbReference type="ARBA" id="ARBA00023157"/>
    </source>
</evidence>